<dbReference type="OrthoDB" id="5422068at2759"/>
<evidence type="ECO:0000313" key="6">
    <source>
        <dbReference type="EMBL" id="KNG81103.1"/>
    </source>
</evidence>
<comment type="caution">
    <text evidence="6">The sequence shown here is derived from an EMBL/GenBank/DDBJ whole genome shotgun (WGS) entry which is preliminary data.</text>
</comment>
<proteinExistence type="inferred from homology"/>
<dbReference type="GeneID" id="26812205"/>
<keyword evidence="2" id="KW-0479">Metal-binding</keyword>
<feature type="domain" description="CENP-V/GFA" evidence="5">
    <location>
        <begin position="8"/>
        <end position="114"/>
    </location>
</feature>
<evidence type="ECO:0000256" key="2">
    <source>
        <dbReference type="ARBA" id="ARBA00022723"/>
    </source>
</evidence>
<keyword evidence="7" id="KW-1185">Reference proteome</keyword>
<accession>A0A0L1IPF5</accession>
<dbReference type="STRING" id="1509407.A0A0L1IPF5"/>
<dbReference type="Pfam" id="PF04828">
    <property type="entry name" value="GFA"/>
    <property type="match status" value="2"/>
</dbReference>
<dbReference type="SUPFAM" id="SSF51316">
    <property type="entry name" value="Mss4-like"/>
    <property type="match status" value="2"/>
</dbReference>
<protein>
    <recommendedName>
        <fullName evidence="5">CENP-V/GFA domain-containing protein</fullName>
    </recommendedName>
</protein>
<dbReference type="GO" id="GO:0016846">
    <property type="term" value="F:carbon-sulfur lyase activity"/>
    <property type="evidence" value="ECO:0007669"/>
    <property type="project" value="InterPro"/>
</dbReference>
<feature type="domain" description="CENP-V/GFA" evidence="5">
    <location>
        <begin position="199"/>
        <end position="319"/>
    </location>
</feature>
<dbReference type="RefSeq" id="XP_015402026.1">
    <property type="nucleotide sequence ID" value="XM_015555657.1"/>
</dbReference>
<keyword evidence="3" id="KW-0862">Zinc</keyword>
<dbReference type="PANTHER" id="PTHR33337:SF32">
    <property type="entry name" value="DUF636 DOMAIN PROTEIN (AFU_ORTHOLOGUE AFUA_7G04120)"/>
    <property type="match status" value="1"/>
</dbReference>
<dbReference type="InterPro" id="IPR011057">
    <property type="entry name" value="Mss4-like_sf"/>
</dbReference>
<dbReference type="InterPro" id="IPR006913">
    <property type="entry name" value="CENP-V/GFA"/>
</dbReference>
<gene>
    <name evidence="6" type="ORF">ANOM_010401</name>
</gene>
<reference evidence="6 7" key="1">
    <citation type="submission" date="2014-06" db="EMBL/GenBank/DDBJ databases">
        <title>The Genome of the Aflatoxigenic Filamentous Fungus Aspergillus nomius.</title>
        <authorList>
            <person name="Moore M.G."/>
            <person name="Shannon B.M."/>
            <person name="Brian M.M."/>
        </authorList>
    </citation>
    <scope>NUCLEOTIDE SEQUENCE [LARGE SCALE GENOMIC DNA]</scope>
    <source>
        <strain evidence="6 7">NRRL 13137</strain>
    </source>
</reference>
<dbReference type="AlphaFoldDB" id="A0A0L1IPF5"/>
<dbReference type="PROSITE" id="PS51891">
    <property type="entry name" value="CENP_V_GFA"/>
    <property type="match status" value="2"/>
</dbReference>
<dbReference type="Proteomes" id="UP000037505">
    <property type="component" value="Unassembled WGS sequence"/>
</dbReference>
<name>A0A0L1IPF5_ASPN3</name>
<dbReference type="GO" id="GO:0046872">
    <property type="term" value="F:metal ion binding"/>
    <property type="evidence" value="ECO:0007669"/>
    <property type="project" value="UniProtKB-KW"/>
</dbReference>
<dbReference type="EMBL" id="JNOM01000494">
    <property type="protein sequence ID" value="KNG81103.1"/>
    <property type="molecule type" value="Genomic_DNA"/>
</dbReference>
<dbReference type="PANTHER" id="PTHR33337">
    <property type="entry name" value="GFA DOMAIN-CONTAINING PROTEIN"/>
    <property type="match status" value="1"/>
</dbReference>
<keyword evidence="4" id="KW-0456">Lyase</keyword>
<evidence type="ECO:0000256" key="3">
    <source>
        <dbReference type="ARBA" id="ARBA00022833"/>
    </source>
</evidence>
<sequence length="353" mass="39406">MHNDEAIHRISCLCGKAAQEVVLGADPTVLNLCHCTACRAITGQLYSSYHLLQTRPLNIDRFCEYRQSAGTSRYFCRTCGAHVFAHLEHTGQYFVAAGLIVEGPRRTKTIRHWRTRDTQDGGLASFLPGDSKETVSACWLELGSNNQPKHSAEIPPADDRSQSLRARCHCGGIVFYISRPDSTSVQPSSPWPDLLVPYYKSSSENAQDVKWWLRDRSSRYLAGTCACRSCRLASGFPIQAWAFIPKSNLVNASGSPFVFTETTMQRYESSPDIYREFCNRCGATIFWHCTERPLVIDVSVGLLQSNHGARAEELLEWYPGRVSFAEMAGDPPLMQRLESGLKGWSEKQGIGGK</sequence>
<evidence type="ECO:0000256" key="4">
    <source>
        <dbReference type="ARBA" id="ARBA00023239"/>
    </source>
</evidence>
<dbReference type="Gene3D" id="3.90.1590.10">
    <property type="entry name" value="glutathione-dependent formaldehyde- activating enzyme (gfa)"/>
    <property type="match status" value="2"/>
</dbReference>
<organism evidence="6 7">
    <name type="scientific">Aspergillus nomiae NRRL (strain ATCC 15546 / NRRL 13137 / CBS 260.88 / M93)</name>
    <dbReference type="NCBI Taxonomy" id="1509407"/>
    <lineage>
        <taxon>Eukaryota</taxon>
        <taxon>Fungi</taxon>
        <taxon>Dikarya</taxon>
        <taxon>Ascomycota</taxon>
        <taxon>Pezizomycotina</taxon>
        <taxon>Eurotiomycetes</taxon>
        <taxon>Eurotiomycetidae</taxon>
        <taxon>Eurotiales</taxon>
        <taxon>Aspergillaceae</taxon>
        <taxon>Aspergillus</taxon>
        <taxon>Aspergillus subgen. Circumdati</taxon>
    </lineage>
</organism>
<evidence type="ECO:0000256" key="1">
    <source>
        <dbReference type="ARBA" id="ARBA00005495"/>
    </source>
</evidence>
<comment type="similarity">
    <text evidence="1">Belongs to the Gfa family.</text>
</comment>
<evidence type="ECO:0000313" key="7">
    <source>
        <dbReference type="Proteomes" id="UP000037505"/>
    </source>
</evidence>
<evidence type="ECO:0000259" key="5">
    <source>
        <dbReference type="PROSITE" id="PS51891"/>
    </source>
</evidence>